<reference evidence="4" key="1">
    <citation type="journal article" date="2022" name="Cell Host Microbe">
        <title>Colonization of the live biotherapeutic product VE303 and modulation of the microbiota and metabolites in healthy volunteers.</title>
        <authorList>
            <person name="Dsouza M."/>
            <person name="Menon R."/>
            <person name="Crossette E."/>
            <person name="Bhattarai S.K."/>
            <person name="Schneider J."/>
            <person name="Kim Y.G."/>
            <person name="Reddy S."/>
            <person name="Caballero S."/>
            <person name="Felix C."/>
            <person name="Cornacchione L."/>
            <person name="Hendrickson J."/>
            <person name="Watson A.R."/>
            <person name="Minot S.S."/>
            <person name="Greenfield N."/>
            <person name="Schopf L."/>
            <person name="Szabady R."/>
            <person name="Patarroyo J."/>
            <person name="Smith W."/>
            <person name="Harrison P."/>
            <person name="Kuijper E.J."/>
            <person name="Kelly C.P."/>
            <person name="Olle B."/>
            <person name="Bobilev D."/>
            <person name="Silber J.L."/>
            <person name="Bucci V."/>
            <person name="Roberts B."/>
            <person name="Faith J."/>
            <person name="Norman J.M."/>
        </authorList>
    </citation>
    <scope>NUCLEOTIDE SEQUENCE</scope>
    <source>
        <strain evidence="4">VE303-04</strain>
    </source>
</reference>
<keyword evidence="2" id="KW-0378">Hydrolase</keyword>
<dbReference type="AlphaFoldDB" id="A0AAW5EZH8"/>
<dbReference type="GO" id="GO:0009245">
    <property type="term" value="P:lipid A biosynthetic process"/>
    <property type="evidence" value="ECO:0007669"/>
    <property type="project" value="TreeGrafter"/>
</dbReference>
<dbReference type="CDD" id="cd07385">
    <property type="entry name" value="MPP_YkuE_C"/>
    <property type="match status" value="1"/>
</dbReference>
<comment type="caution">
    <text evidence="4">The sequence shown here is derived from an EMBL/GenBank/DDBJ whole genome shotgun (WGS) entry which is preliminary data.</text>
</comment>
<dbReference type="GO" id="GO:0008758">
    <property type="term" value="F:UDP-2,3-diacylglucosamine hydrolase activity"/>
    <property type="evidence" value="ECO:0007669"/>
    <property type="project" value="TreeGrafter"/>
</dbReference>
<evidence type="ECO:0000259" key="3">
    <source>
        <dbReference type="Pfam" id="PF00149"/>
    </source>
</evidence>
<evidence type="ECO:0000313" key="4">
    <source>
        <dbReference type="EMBL" id="MCK0085406.1"/>
    </source>
</evidence>
<dbReference type="RefSeq" id="WP_009296664.1">
    <property type="nucleotide sequence ID" value="NZ_BAABZD010000001.1"/>
</dbReference>
<dbReference type="InterPro" id="IPR029052">
    <property type="entry name" value="Metallo-depent_PP-like"/>
</dbReference>
<dbReference type="InterPro" id="IPR051158">
    <property type="entry name" value="Metallophosphoesterase_sf"/>
</dbReference>
<evidence type="ECO:0000256" key="1">
    <source>
        <dbReference type="ARBA" id="ARBA00022723"/>
    </source>
</evidence>
<evidence type="ECO:0000313" key="5">
    <source>
        <dbReference type="Proteomes" id="UP001203136"/>
    </source>
</evidence>
<dbReference type="Gene3D" id="3.60.21.10">
    <property type="match status" value="1"/>
</dbReference>
<gene>
    <name evidence="4" type="ORF">K5I21_05890</name>
</gene>
<dbReference type="Pfam" id="PF00149">
    <property type="entry name" value="Metallophos"/>
    <property type="match status" value="1"/>
</dbReference>
<sequence>MEKRRILKHRQILIAALFGAALLTGWCFWQNKAVRTTVYVIESSKLKPDAPDITIIQISDLHNAEFGDKQEKLIRKIKEAKPDIIAVTGDLIDSNHTDIGKAMELISQAVTIAPVYFVTGNHEAWAAESYIRLKREMENAGVHILDGISETFSLGGQQICLMGAKDPAFYARTEYGDAQSVMNEAIGDISCDGGIYKLLLSHRPELFQVYVDNGIDLVLAGHAHGGQFRLPFIGGVVAPGQGLFPKYTSGIFAEGETEMIVSRGLGNSIIPIRINNRPELVVVRITPAKNK</sequence>
<feature type="domain" description="Calcineurin-like phosphoesterase" evidence="3">
    <location>
        <begin position="54"/>
        <end position="225"/>
    </location>
</feature>
<dbReference type="Proteomes" id="UP001203136">
    <property type="component" value="Unassembled WGS sequence"/>
</dbReference>
<dbReference type="GO" id="GO:0046872">
    <property type="term" value="F:metal ion binding"/>
    <property type="evidence" value="ECO:0007669"/>
    <property type="project" value="UniProtKB-KW"/>
</dbReference>
<dbReference type="PANTHER" id="PTHR31302">
    <property type="entry name" value="TRANSMEMBRANE PROTEIN WITH METALLOPHOSPHOESTERASE DOMAIN-RELATED"/>
    <property type="match status" value="1"/>
</dbReference>
<evidence type="ECO:0000256" key="2">
    <source>
        <dbReference type="ARBA" id="ARBA00022801"/>
    </source>
</evidence>
<name>A0AAW5EZH8_CLOSY</name>
<dbReference type="InterPro" id="IPR004843">
    <property type="entry name" value="Calcineurin-like_PHP"/>
</dbReference>
<accession>A0AAW5EZH8</accession>
<dbReference type="GO" id="GO:0016020">
    <property type="term" value="C:membrane"/>
    <property type="evidence" value="ECO:0007669"/>
    <property type="project" value="GOC"/>
</dbReference>
<keyword evidence="1" id="KW-0479">Metal-binding</keyword>
<dbReference type="SUPFAM" id="SSF56300">
    <property type="entry name" value="Metallo-dependent phosphatases"/>
    <property type="match status" value="1"/>
</dbReference>
<proteinExistence type="predicted"/>
<organism evidence="4 5">
    <name type="scientific">Clostridium symbiosum</name>
    <name type="common">Bacteroides symbiosus</name>
    <dbReference type="NCBI Taxonomy" id="1512"/>
    <lineage>
        <taxon>Bacteria</taxon>
        <taxon>Bacillati</taxon>
        <taxon>Bacillota</taxon>
        <taxon>Clostridia</taxon>
        <taxon>Lachnospirales</taxon>
        <taxon>Lachnospiraceae</taxon>
        <taxon>Otoolea</taxon>
    </lineage>
</organism>
<dbReference type="PANTHER" id="PTHR31302:SF31">
    <property type="entry name" value="PHOSPHODIESTERASE YAEI"/>
    <property type="match status" value="1"/>
</dbReference>
<dbReference type="EMBL" id="JAINVB010000001">
    <property type="protein sequence ID" value="MCK0085406.1"/>
    <property type="molecule type" value="Genomic_DNA"/>
</dbReference>
<protein>
    <submittedName>
        <fullName evidence="4">Metallophosphoesterase</fullName>
    </submittedName>
</protein>